<protein>
    <recommendedName>
        <fullName evidence="3">Fibrinogen C-terminal domain-containing protein</fullName>
    </recommendedName>
</protein>
<organism>
    <name type="scientific">Branchiostoma floridae</name>
    <name type="common">Florida lancelet</name>
    <name type="synonym">Amphioxus</name>
    <dbReference type="NCBI Taxonomy" id="7739"/>
    <lineage>
        <taxon>Eukaryota</taxon>
        <taxon>Metazoa</taxon>
        <taxon>Chordata</taxon>
        <taxon>Cephalochordata</taxon>
        <taxon>Leptocardii</taxon>
        <taxon>Amphioxiformes</taxon>
        <taxon>Branchiostomatidae</taxon>
        <taxon>Branchiostoma</taxon>
    </lineage>
</organism>
<dbReference type="InterPro" id="IPR036056">
    <property type="entry name" value="Fibrinogen-like_C"/>
</dbReference>
<dbReference type="SMART" id="SM00186">
    <property type="entry name" value="FBG"/>
    <property type="match status" value="1"/>
</dbReference>
<dbReference type="InterPro" id="IPR050373">
    <property type="entry name" value="Fibrinogen_C-term_domain"/>
</dbReference>
<dbReference type="Pfam" id="PF00147">
    <property type="entry name" value="Fibrinogen_C"/>
    <property type="match status" value="1"/>
</dbReference>
<keyword evidence="1" id="KW-1015">Disulfide bond</keyword>
<dbReference type="InParanoid" id="C3Y1C6"/>
<dbReference type="EMBL" id="GG666480">
    <property type="protein sequence ID" value="EEN65666.1"/>
    <property type="molecule type" value="Genomic_DNA"/>
</dbReference>
<evidence type="ECO:0000256" key="2">
    <source>
        <dbReference type="SAM" id="Coils"/>
    </source>
</evidence>
<reference evidence="4" key="1">
    <citation type="journal article" date="2008" name="Nature">
        <title>The amphioxus genome and the evolution of the chordate karyotype.</title>
        <authorList>
            <consortium name="US DOE Joint Genome Institute (JGI-PGF)"/>
            <person name="Putnam N.H."/>
            <person name="Butts T."/>
            <person name="Ferrier D.E.K."/>
            <person name="Furlong R.F."/>
            <person name="Hellsten U."/>
            <person name="Kawashima T."/>
            <person name="Robinson-Rechavi M."/>
            <person name="Shoguchi E."/>
            <person name="Terry A."/>
            <person name="Yu J.-K."/>
            <person name="Benito-Gutierrez E.L."/>
            <person name="Dubchak I."/>
            <person name="Garcia-Fernandez J."/>
            <person name="Gibson-Brown J.J."/>
            <person name="Grigoriev I.V."/>
            <person name="Horton A.C."/>
            <person name="de Jong P.J."/>
            <person name="Jurka J."/>
            <person name="Kapitonov V.V."/>
            <person name="Kohara Y."/>
            <person name="Kuroki Y."/>
            <person name="Lindquist E."/>
            <person name="Lucas S."/>
            <person name="Osoegawa K."/>
            <person name="Pennacchio L.A."/>
            <person name="Salamov A.A."/>
            <person name="Satou Y."/>
            <person name="Sauka-Spengler T."/>
            <person name="Schmutz J."/>
            <person name="Shin-I T."/>
            <person name="Toyoda A."/>
            <person name="Bronner-Fraser M."/>
            <person name="Fujiyama A."/>
            <person name="Holland L.Z."/>
            <person name="Holland P.W.H."/>
            <person name="Satoh N."/>
            <person name="Rokhsar D.S."/>
        </authorList>
    </citation>
    <scope>NUCLEOTIDE SEQUENCE [LARGE SCALE GENOMIC DNA]</scope>
    <source>
        <strain evidence="4">S238N-H82</strain>
        <tissue evidence="4">Testes</tissue>
    </source>
</reference>
<name>C3Y1C6_BRAFL</name>
<evidence type="ECO:0000259" key="3">
    <source>
        <dbReference type="PROSITE" id="PS51406"/>
    </source>
</evidence>
<feature type="coiled-coil region" evidence="2">
    <location>
        <begin position="303"/>
        <end position="330"/>
    </location>
</feature>
<feature type="coiled-coil region" evidence="2">
    <location>
        <begin position="212"/>
        <end position="279"/>
    </location>
</feature>
<feature type="domain" description="Fibrinogen C-terminal" evidence="3">
    <location>
        <begin position="340"/>
        <end position="560"/>
    </location>
</feature>
<accession>C3Y1C6</accession>
<dbReference type="InterPro" id="IPR014716">
    <property type="entry name" value="Fibrinogen_a/b/g_C_1"/>
</dbReference>
<dbReference type="PANTHER" id="PTHR19143">
    <property type="entry name" value="FIBRINOGEN/TENASCIN/ANGIOPOEITIN"/>
    <property type="match status" value="1"/>
</dbReference>
<dbReference type="FunFam" id="3.90.215.10:FF:000001">
    <property type="entry name" value="Tenascin isoform 1"/>
    <property type="match status" value="1"/>
</dbReference>
<dbReference type="InterPro" id="IPR028091">
    <property type="entry name" value="FAM91_N_dom"/>
</dbReference>
<dbReference type="Gene3D" id="3.90.215.10">
    <property type="entry name" value="Gamma Fibrinogen, chain A, domain 1"/>
    <property type="match status" value="1"/>
</dbReference>
<sequence length="560" mass="63948">MNADVEFHIRHNYTWAKLPASVKQAMGNSQKEYEKAVVTFSIRNQLRYKGNLAIHVTAQSTTRDLYRSGSGHLSAEGCTCNFLTYGRDNQQACSQSQHKEPGEEDDSDLKRQFRNLQRRFGGVETRVYEVQTKQFDLEKRLLNDSLHTKDLEIHLHEELGVFRSEVQRLKLEHQDTIIKYLNTSVALEKQKHSSSSDQGYSSGDSVDLTQSIADLDNKVGSLQLQLHSLETKLDALSKLYSSGEIVALNDEQGRQGRKLISLENRIVELEKIVEQQSTQLRQVRYNVTTVAAVSPHVEGREVGKALEEQVNAQAEQLEKLNQINEKLIVRLRDITDSYSRNNSGNIRDCYDLYQRGYRLNHVYTIPEDPYLKTPAIPVYCDMKTAEGGWTVLQRRFDGSVSFARSWTDYKNGFGRVTGEYWLGLNQIYRLSNQGHYKLRVDLEDWEGNKAYAIYSSFRVCEDSEDFMLKLGGYSGTAGDSMSMNNGRAFTTKDRDNDAMEGNCAQRDGGGGWWYGSCSHSLLNGKYQRRGESASWQGIVWWDWKGAFYSLKSVSMKIRPV</sequence>
<dbReference type="InterPro" id="IPR020837">
    <property type="entry name" value="Fibrinogen_CS"/>
</dbReference>
<dbReference type="eggNOG" id="KOG3707">
    <property type="taxonomic scope" value="Eukaryota"/>
</dbReference>
<dbReference type="CDD" id="cd00087">
    <property type="entry name" value="FReD"/>
    <property type="match status" value="1"/>
</dbReference>
<dbReference type="PROSITE" id="PS51406">
    <property type="entry name" value="FIBRINOGEN_C_2"/>
    <property type="match status" value="1"/>
</dbReference>
<dbReference type="NCBIfam" id="NF040941">
    <property type="entry name" value="GGGWT_bact"/>
    <property type="match status" value="1"/>
</dbReference>
<keyword evidence="2" id="KW-0175">Coiled coil</keyword>
<evidence type="ECO:0000256" key="1">
    <source>
        <dbReference type="ARBA" id="ARBA00023157"/>
    </source>
</evidence>
<dbReference type="Pfam" id="PF14647">
    <property type="entry name" value="FAM91_N"/>
    <property type="match status" value="1"/>
</dbReference>
<dbReference type="PROSITE" id="PS00514">
    <property type="entry name" value="FIBRINOGEN_C_1"/>
    <property type="match status" value="1"/>
</dbReference>
<dbReference type="eggNOG" id="KOG2579">
    <property type="taxonomic scope" value="Eukaryota"/>
</dbReference>
<dbReference type="FunCoup" id="C3Y1C6">
    <property type="interactions" value="9"/>
</dbReference>
<dbReference type="SUPFAM" id="SSF56496">
    <property type="entry name" value="Fibrinogen C-terminal domain-like"/>
    <property type="match status" value="1"/>
</dbReference>
<dbReference type="AlphaFoldDB" id="C3Y1C6"/>
<proteinExistence type="predicted"/>
<gene>
    <name evidence="4" type="ORF">BRAFLDRAFT_83656</name>
</gene>
<dbReference type="PANTHER" id="PTHR19143:SF394">
    <property type="entry name" value="ANGIOPOIETIN-RELATED PROTEIN 3-LIKE"/>
    <property type="match status" value="1"/>
</dbReference>
<dbReference type="InterPro" id="IPR002181">
    <property type="entry name" value="Fibrinogen_a/b/g_C_dom"/>
</dbReference>
<evidence type="ECO:0000313" key="4">
    <source>
        <dbReference type="EMBL" id="EEN65666.1"/>
    </source>
</evidence>